<protein>
    <submittedName>
        <fullName evidence="1">Uncharacterized protein</fullName>
    </submittedName>
</protein>
<reference evidence="1 2" key="1">
    <citation type="submission" date="2019-05" db="EMBL/GenBank/DDBJ databases">
        <title>Another draft genome of Portunus trituberculatus and its Hox gene families provides insights of decapod evolution.</title>
        <authorList>
            <person name="Jeong J.-H."/>
            <person name="Song I."/>
            <person name="Kim S."/>
            <person name="Choi T."/>
            <person name="Kim D."/>
            <person name="Ryu S."/>
            <person name="Kim W."/>
        </authorList>
    </citation>
    <scope>NUCLEOTIDE SEQUENCE [LARGE SCALE GENOMIC DNA]</scope>
    <source>
        <tissue evidence="1">Muscle</tissue>
    </source>
</reference>
<organism evidence="1 2">
    <name type="scientific">Portunus trituberculatus</name>
    <name type="common">Swimming crab</name>
    <name type="synonym">Neptunus trituberculatus</name>
    <dbReference type="NCBI Taxonomy" id="210409"/>
    <lineage>
        <taxon>Eukaryota</taxon>
        <taxon>Metazoa</taxon>
        <taxon>Ecdysozoa</taxon>
        <taxon>Arthropoda</taxon>
        <taxon>Crustacea</taxon>
        <taxon>Multicrustacea</taxon>
        <taxon>Malacostraca</taxon>
        <taxon>Eumalacostraca</taxon>
        <taxon>Eucarida</taxon>
        <taxon>Decapoda</taxon>
        <taxon>Pleocyemata</taxon>
        <taxon>Brachyura</taxon>
        <taxon>Eubrachyura</taxon>
        <taxon>Portunoidea</taxon>
        <taxon>Portunidae</taxon>
        <taxon>Portuninae</taxon>
        <taxon>Portunus</taxon>
    </lineage>
</organism>
<name>A0A5B7ISI2_PORTR</name>
<comment type="caution">
    <text evidence="1">The sequence shown here is derived from an EMBL/GenBank/DDBJ whole genome shotgun (WGS) entry which is preliminary data.</text>
</comment>
<evidence type="ECO:0000313" key="2">
    <source>
        <dbReference type="Proteomes" id="UP000324222"/>
    </source>
</evidence>
<dbReference type="EMBL" id="VSRR010067438">
    <property type="protein sequence ID" value="MPC85129.1"/>
    <property type="molecule type" value="Genomic_DNA"/>
</dbReference>
<sequence>MAPPRQACLFPLLPSAAFRGHRLEYSLLQLVRHGAAQVAGQRGTEGGGCCGEELQGRRAVSGEVLSGEARDC</sequence>
<keyword evidence="2" id="KW-1185">Reference proteome</keyword>
<evidence type="ECO:0000313" key="1">
    <source>
        <dbReference type="EMBL" id="MPC85129.1"/>
    </source>
</evidence>
<dbReference type="Proteomes" id="UP000324222">
    <property type="component" value="Unassembled WGS sequence"/>
</dbReference>
<proteinExistence type="predicted"/>
<accession>A0A5B7ISI2</accession>
<dbReference type="AlphaFoldDB" id="A0A5B7ISI2"/>
<gene>
    <name evidence="1" type="ORF">E2C01_079889</name>
</gene>